<evidence type="ECO:0000313" key="10">
    <source>
        <dbReference type="Proteomes" id="UP001140513"/>
    </source>
</evidence>
<comment type="cofactor">
    <cofactor evidence="1">
        <name>Zn(2+)</name>
        <dbReference type="ChEBI" id="CHEBI:29105"/>
    </cofactor>
</comment>
<keyword evidence="7" id="KW-0482">Metalloprotease</keyword>
<comment type="caution">
    <text evidence="9">The sequence shown here is derived from an EMBL/GenBank/DDBJ whole genome shotgun (WGS) entry which is preliminary data.</text>
</comment>
<comment type="similarity">
    <text evidence="2">Belongs to the peptidase M35 family.</text>
</comment>
<feature type="region of interest" description="Disordered" evidence="8">
    <location>
        <begin position="258"/>
        <end position="305"/>
    </location>
</feature>
<evidence type="ECO:0000256" key="8">
    <source>
        <dbReference type="SAM" id="MobiDB-lite"/>
    </source>
</evidence>
<evidence type="ECO:0000256" key="7">
    <source>
        <dbReference type="ARBA" id="ARBA00023049"/>
    </source>
</evidence>
<sequence>MYAAETRSAQTEYFIWMRLLELSHPFLTTIPAPDLVKRVDADPSAYPYGTAITNEFSWSGWDPNDTGTQKDEGVKIHNAYDDMLNMVYFAWQEANAKSDTFKRWFDEGDSGNVVKVLERMFNPSGVGQATELMKDWILLRNDDYNRCGTNSRNAYSAWERGFFHICPKGIAQPNMRDLKCTDIDGFASQKMKSVAFTMLHEATHWKEVGDAALGNHIKDTANGAYDCFNLQGSDKLLNAQNYAYLGAEAYMLRKQCTFTDPPPGTAGTEDTDDEVEDEPTPTPSPSPEPEPTPTPPPPPPYNPGTCCFHLTETEIPCVNNDNNLRGIIRLLDDKKEVIGETDTSNGGVGERMDDGNSYHFKSKLINELVITGEHQHDYVQFTIGGLSWASNAPNGGGECSVGGWDPRQGSSCGRFGSQTAVKNMDCCFPCDGST</sequence>
<dbReference type="InterPro" id="IPR024079">
    <property type="entry name" value="MetalloPept_cat_dom_sf"/>
</dbReference>
<dbReference type="EMBL" id="JAPEUX010000001">
    <property type="protein sequence ID" value="KAJ4359885.1"/>
    <property type="molecule type" value="Genomic_DNA"/>
</dbReference>
<dbReference type="Proteomes" id="UP001140513">
    <property type="component" value="Unassembled WGS sequence"/>
</dbReference>
<dbReference type="GO" id="GO:0006508">
    <property type="term" value="P:proteolysis"/>
    <property type="evidence" value="ECO:0007669"/>
    <property type="project" value="UniProtKB-KW"/>
</dbReference>
<evidence type="ECO:0000256" key="2">
    <source>
        <dbReference type="ARBA" id="ARBA00010279"/>
    </source>
</evidence>
<dbReference type="AlphaFoldDB" id="A0A9W9CFV5"/>
<keyword evidence="5" id="KW-0378">Hydrolase</keyword>
<dbReference type="RefSeq" id="XP_056076087.1">
    <property type="nucleotide sequence ID" value="XM_056209265.1"/>
</dbReference>
<evidence type="ECO:0000256" key="6">
    <source>
        <dbReference type="ARBA" id="ARBA00022833"/>
    </source>
</evidence>
<dbReference type="Gene3D" id="3.40.390.10">
    <property type="entry name" value="Collagenase (Catalytic Domain)"/>
    <property type="match status" value="1"/>
</dbReference>
<name>A0A9W9CFV5_9PLEO</name>
<reference evidence="9" key="1">
    <citation type="submission" date="2022-10" db="EMBL/GenBank/DDBJ databases">
        <title>Tapping the CABI collections for fungal endophytes: first genome assemblies for Collariella, Neodidymelliopsis, Ascochyta clinopodiicola, Didymella pomorum, Didymosphaeria variabile, Neocosmospora piperis and Neocucurbitaria cava.</title>
        <authorList>
            <person name="Hill R."/>
        </authorList>
    </citation>
    <scope>NUCLEOTIDE SEQUENCE</scope>
    <source>
        <strain evidence="9">IMI 356815</strain>
    </source>
</reference>
<evidence type="ECO:0008006" key="11">
    <source>
        <dbReference type="Google" id="ProtNLM"/>
    </source>
</evidence>
<evidence type="ECO:0000313" key="9">
    <source>
        <dbReference type="EMBL" id="KAJ4359885.1"/>
    </source>
</evidence>
<organism evidence="9 10">
    <name type="scientific">Didymosphaeria variabile</name>
    <dbReference type="NCBI Taxonomy" id="1932322"/>
    <lineage>
        <taxon>Eukaryota</taxon>
        <taxon>Fungi</taxon>
        <taxon>Dikarya</taxon>
        <taxon>Ascomycota</taxon>
        <taxon>Pezizomycotina</taxon>
        <taxon>Dothideomycetes</taxon>
        <taxon>Pleosporomycetidae</taxon>
        <taxon>Pleosporales</taxon>
        <taxon>Massarineae</taxon>
        <taxon>Didymosphaeriaceae</taxon>
        <taxon>Didymosphaeria</taxon>
    </lineage>
</organism>
<keyword evidence="6" id="KW-0862">Zinc</keyword>
<evidence type="ECO:0000256" key="1">
    <source>
        <dbReference type="ARBA" id="ARBA00001947"/>
    </source>
</evidence>
<dbReference type="OrthoDB" id="3786334at2759"/>
<dbReference type="SUPFAM" id="SSF55486">
    <property type="entry name" value="Metalloproteases ('zincins'), catalytic domain"/>
    <property type="match status" value="1"/>
</dbReference>
<evidence type="ECO:0000256" key="4">
    <source>
        <dbReference type="ARBA" id="ARBA00022723"/>
    </source>
</evidence>
<protein>
    <recommendedName>
        <fullName evidence="11">Lysine-specific metallo-endopeptidase domain-containing protein</fullName>
    </recommendedName>
</protein>
<keyword evidence="4" id="KW-0479">Metal-binding</keyword>
<evidence type="ECO:0000256" key="3">
    <source>
        <dbReference type="ARBA" id="ARBA00022670"/>
    </source>
</evidence>
<dbReference type="PANTHER" id="PTHR37016">
    <property type="match status" value="1"/>
</dbReference>
<dbReference type="GO" id="GO:0046872">
    <property type="term" value="F:metal ion binding"/>
    <property type="evidence" value="ECO:0007669"/>
    <property type="project" value="UniProtKB-KW"/>
</dbReference>
<dbReference type="GeneID" id="80903971"/>
<dbReference type="PANTHER" id="PTHR37016:SF3">
    <property type="entry name" value="NEUTRAL PROTEASE 2-RELATED"/>
    <property type="match status" value="1"/>
</dbReference>
<dbReference type="GO" id="GO:0008237">
    <property type="term" value="F:metallopeptidase activity"/>
    <property type="evidence" value="ECO:0007669"/>
    <property type="project" value="UniProtKB-KW"/>
</dbReference>
<feature type="compositionally biased region" description="Acidic residues" evidence="8">
    <location>
        <begin position="269"/>
        <end position="279"/>
    </location>
</feature>
<proteinExistence type="inferred from homology"/>
<feature type="compositionally biased region" description="Pro residues" evidence="8">
    <location>
        <begin position="280"/>
        <end position="302"/>
    </location>
</feature>
<keyword evidence="10" id="KW-1185">Reference proteome</keyword>
<gene>
    <name evidence="9" type="ORF">N0V89_000441</name>
</gene>
<evidence type="ECO:0000256" key="5">
    <source>
        <dbReference type="ARBA" id="ARBA00022801"/>
    </source>
</evidence>
<accession>A0A9W9CFV5</accession>
<dbReference type="InterPro" id="IPR050414">
    <property type="entry name" value="Fungal_M35_metalloproteases"/>
</dbReference>
<keyword evidence="3" id="KW-0645">Protease</keyword>